<dbReference type="InterPro" id="IPR038770">
    <property type="entry name" value="Na+/solute_symporter_sf"/>
</dbReference>
<feature type="transmembrane region" description="Helical" evidence="5">
    <location>
        <begin position="57"/>
        <end position="77"/>
    </location>
</feature>
<evidence type="ECO:0000259" key="6">
    <source>
        <dbReference type="Pfam" id="PF00999"/>
    </source>
</evidence>
<dbReference type="OrthoDB" id="9778229at2"/>
<comment type="subcellular location">
    <subcellularLocation>
        <location evidence="1">Membrane</location>
        <topology evidence="1">Multi-pass membrane protein</topology>
    </subcellularLocation>
</comment>
<evidence type="ECO:0000256" key="3">
    <source>
        <dbReference type="ARBA" id="ARBA00022989"/>
    </source>
</evidence>
<dbReference type="KEGG" id="pgv:SL003B_0172"/>
<name>F2J076_POLGS</name>
<feature type="transmembrane region" description="Helical" evidence="5">
    <location>
        <begin position="222"/>
        <end position="255"/>
    </location>
</feature>
<dbReference type="PANTHER" id="PTHR43021:SF2">
    <property type="entry name" value="CATION_H+ EXCHANGER DOMAIN-CONTAINING PROTEIN"/>
    <property type="match status" value="1"/>
</dbReference>
<dbReference type="InterPro" id="IPR006153">
    <property type="entry name" value="Cation/H_exchanger_TM"/>
</dbReference>
<organism evidence="7 8">
    <name type="scientific">Polymorphum gilvum (strain LMG 25793 / CGMCC 1.9160 / SL003B-26A1)</name>
    <dbReference type="NCBI Taxonomy" id="991905"/>
    <lineage>
        <taxon>Bacteria</taxon>
        <taxon>Pseudomonadati</taxon>
        <taxon>Pseudomonadota</taxon>
        <taxon>Alphaproteobacteria</taxon>
        <taxon>Rhodobacterales</taxon>
        <taxon>Paracoccaceae</taxon>
        <taxon>Polymorphum</taxon>
    </lineage>
</organism>
<dbReference type="Gene3D" id="1.20.1530.20">
    <property type="match status" value="1"/>
</dbReference>
<evidence type="ECO:0000256" key="1">
    <source>
        <dbReference type="ARBA" id="ARBA00004141"/>
    </source>
</evidence>
<evidence type="ECO:0000313" key="8">
    <source>
        <dbReference type="Proteomes" id="UP000008130"/>
    </source>
</evidence>
<evidence type="ECO:0000313" key="7">
    <source>
        <dbReference type="EMBL" id="ADZ68611.1"/>
    </source>
</evidence>
<dbReference type="AlphaFoldDB" id="F2J076"/>
<dbReference type="PANTHER" id="PTHR43021">
    <property type="entry name" value="NA(+)/H(+) ANTIPORTER-RELATED"/>
    <property type="match status" value="1"/>
</dbReference>
<evidence type="ECO:0000256" key="2">
    <source>
        <dbReference type="ARBA" id="ARBA00022692"/>
    </source>
</evidence>
<dbReference type="GO" id="GO:0015297">
    <property type="term" value="F:antiporter activity"/>
    <property type="evidence" value="ECO:0007669"/>
    <property type="project" value="InterPro"/>
</dbReference>
<keyword evidence="4 5" id="KW-0472">Membrane</keyword>
<protein>
    <submittedName>
        <fullName evidence="7">Monovalent cation: proton antiporter-2 (CPA2) family transporter</fullName>
    </submittedName>
</protein>
<dbReference type="RefSeq" id="WP_013650935.1">
    <property type="nucleotide sequence ID" value="NC_015259.1"/>
</dbReference>
<keyword evidence="2 5" id="KW-0812">Transmembrane</keyword>
<dbReference type="EMBL" id="CP002568">
    <property type="protein sequence ID" value="ADZ68611.1"/>
    <property type="molecule type" value="Genomic_DNA"/>
</dbReference>
<feature type="transmembrane region" description="Helical" evidence="5">
    <location>
        <begin position="327"/>
        <end position="345"/>
    </location>
</feature>
<evidence type="ECO:0000256" key="4">
    <source>
        <dbReference type="ARBA" id="ARBA00023136"/>
    </source>
</evidence>
<feature type="transmembrane region" description="Helical" evidence="5">
    <location>
        <begin position="159"/>
        <end position="176"/>
    </location>
</feature>
<evidence type="ECO:0000256" key="5">
    <source>
        <dbReference type="SAM" id="Phobius"/>
    </source>
</evidence>
<dbReference type="STRING" id="991905.SL003B_0172"/>
<dbReference type="PATRIC" id="fig|991905.3.peg.176"/>
<accession>F2J076</accession>
<sequence>MDAALILMALGVLLLAGMAADEIGHRTRLPRVTLLILCGVAAGPSGVDLLPDAFHRIYDLLSVVALSMVAFLLGGKLSTISLHNSGRTILIVSLVAVGATGVFVAAGLWLVGVPLSLAIVLGALATATDPAATQDVVRQTGARGPFTGILLGIVALDDAWGLIAFALFLIGAQVAVGADTNGVVGQALWEIAGAVALGIAIGVPAAYLTGRLRPGDPTQSEALGVVFLTAGLALWLEVSFLLAGIVTGAVVVNFARHHARPFHEVEHIEWPFMILFFVLAGAKLQFDSLVALGIAGAAFVALRLVARIASGWLGGRLAGMPAAQRRWIGFALVPQAGVALGMALIAGEALPALRDTILTIAIGSTVVFELAGPLLTQLALTRVGEIRIDKVPADRSNPEAD</sequence>
<feature type="transmembrane region" description="Helical" evidence="5">
    <location>
        <begin position="188"/>
        <end position="210"/>
    </location>
</feature>
<dbReference type="GO" id="GO:0016020">
    <property type="term" value="C:membrane"/>
    <property type="evidence" value="ECO:0007669"/>
    <property type="project" value="UniProtKB-SubCell"/>
</dbReference>
<feature type="transmembrane region" description="Helical" evidence="5">
    <location>
        <begin position="357"/>
        <end position="380"/>
    </location>
</feature>
<keyword evidence="8" id="KW-1185">Reference proteome</keyword>
<reference evidence="7 8" key="1">
    <citation type="journal article" date="2011" name="J. Bacteriol.">
        <title>Complete genome sequence of Polymorphum gilvum SL003B-26A1T, a crude oil-degrading bacterium from oil-polluted saline soil.</title>
        <authorList>
            <person name="Li S.G."/>
            <person name="Tang Y.Q."/>
            <person name="Nie Y."/>
            <person name="Cai M."/>
            <person name="Wu X.L."/>
        </authorList>
    </citation>
    <scope>NUCLEOTIDE SEQUENCE [LARGE SCALE GENOMIC DNA]</scope>
    <source>
        <strain evidence="8">LMG 25793 / CGMCC 1.9160 / SL003B-26A1</strain>
    </source>
</reference>
<dbReference type="Pfam" id="PF00999">
    <property type="entry name" value="Na_H_Exchanger"/>
    <property type="match status" value="1"/>
</dbReference>
<feature type="transmembrane region" description="Helical" evidence="5">
    <location>
        <begin position="288"/>
        <end position="306"/>
    </location>
</feature>
<dbReference type="HOGENOM" id="CLU_031031_2_1_5"/>
<dbReference type="GO" id="GO:1902600">
    <property type="term" value="P:proton transmembrane transport"/>
    <property type="evidence" value="ECO:0007669"/>
    <property type="project" value="InterPro"/>
</dbReference>
<feature type="domain" description="Cation/H+ exchanger transmembrane" evidence="6">
    <location>
        <begin position="13"/>
        <end position="372"/>
    </location>
</feature>
<keyword evidence="3 5" id="KW-1133">Transmembrane helix</keyword>
<gene>
    <name evidence="7" type="ordered locus">SL003B_0172</name>
</gene>
<dbReference type="eggNOG" id="COG0025">
    <property type="taxonomic scope" value="Bacteria"/>
</dbReference>
<proteinExistence type="predicted"/>
<feature type="transmembrane region" description="Helical" evidence="5">
    <location>
        <begin position="89"/>
        <end position="111"/>
    </location>
</feature>
<dbReference type="Proteomes" id="UP000008130">
    <property type="component" value="Chromosome"/>
</dbReference>